<comment type="caution">
    <text evidence="5">The sequence shown here is derived from an EMBL/GenBank/DDBJ whole genome shotgun (WGS) entry which is preliminary data.</text>
</comment>
<keyword evidence="6" id="KW-1185">Reference proteome</keyword>
<evidence type="ECO:0000256" key="1">
    <source>
        <dbReference type="ARBA" id="ARBA00023125"/>
    </source>
</evidence>
<evidence type="ECO:0000313" key="6">
    <source>
        <dbReference type="Proteomes" id="UP001500751"/>
    </source>
</evidence>
<evidence type="ECO:0000256" key="3">
    <source>
        <dbReference type="SAM" id="MobiDB-lite"/>
    </source>
</evidence>
<dbReference type="InterPro" id="IPR009057">
    <property type="entry name" value="Homeodomain-like_sf"/>
</dbReference>
<dbReference type="PANTHER" id="PTHR30328">
    <property type="entry name" value="TRANSCRIPTIONAL REPRESSOR"/>
    <property type="match status" value="1"/>
</dbReference>
<dbReference type="SUPFAM" id="SSF46689">
    <property type="entry name" value="Homeodomain-like"/>
    <property type="match status" value="1"/>
</dbReference>
<feature type="domain" description="HTH tetR-type" evidence="4">
    <location>
        <begin position="25"/>
        <end position="85"/>
    </location>
</feature>
<dbReference type="Gene3D" id="1.10.357.10">
    <property type="entry name" value="Tetracycline Repressor, domain 2"/>
    <property type="match status" value="1"/>
</dbReference>
<dbReference type="PROSITE" id="PS50977">
    <property type="entry name" value="HTH_TETR_2"/>
    <property type="match status" value="1"/>
</dbReference>
<dbReference type="EMBL" id="BAAAQN010000030">
    <property type="protein sequence ID" value="GAA2040802.1"/>
    <property type="molecule type" value="Genomic_DNA"/>
</dbReference>
<dbReference type="InterPro" id="IPR001647">
    <property type="entry name" value="HTH_TetR"/>
</dbReference>
<reference evidence="5 6" key="1">
    <citation type="journal article" date="2019" name="Int. J. Syst. Evol. Microbiol.">
        <title>The Global Catalogue of Microorganisms (GCM) 10K type strain sequencing project: providing services to taxonomists for standard genome sequencing and annotation.</title>
        <authorList>
            <consortium name="The Broad Institute Genomics Platform"/>
            <consortium name="The Broad Institute Genome Sequencing Center for Infectious Disease"/>
            <person name="Wu L."/>
            <person name="Ma J."/>
        </authorList>
    </citation>
    <scope>NUCLEOTIDE SEQUENCE [LARGE SCALE GENOMIC DNA]</scope>
    <source>
        <strain evidence="5 6">JCM 16014</strain>
    </source>
</reference>
<dbReference type="Pfam" id="PF17926">
    <property type="entry name" value="TetR_C_21"/>
    <property type="match status" value="1"/>
</dbReference>
<feature type="region of interest" description="Disordered" evidence="3">
    <location>
        <begin position="1"/>
        <end position="24"/>
    </location>
</feature>
<evidence type="ECO:0000313" key="5">
    <source>
        <dbReference type="EMBL" id="GAA2040802.1"/>
    </source>
</evidence>
<name>A0ABN2UQF8_9ACTN</name>
<evidence type="ECO:0000256" key="2">
    <source>
        <dbReference type="PROSITE-ProRule" id="PRU00335"/>
    </source>
</evidence>
<dbReference type="InterPro" id="IPR041467">
    <property type="entry name" value="Sco4008_C"/>
</dbReference>
<dbReference type="Proteomes" id="UP001500751">
    <property type="component" value="Unassembled WGS sequence"/>
</dbReference>
<dbReference type="InterPro" id="IPR036271">
    <property type="entry name" value="Tet_transcr_reg_TetR-rel_C_sf"/>
</dbReference>
<dbReference type="Pfam" id="PF00440">
    <property type="entry name" value="TetR_N"/>
    <property type="match status" value="1"/>
</dbReference>
<evidence type="ECO:0000259" key="4">
    <source>
        <dbReference type="PROSITE" id="PS50977"/>
    </source>
</evidence>
<gene>
    <name evidence="5" type="ORF">GCM10009839_48780</name>
</gene>
<organism evidence="5 6">
    <name type="scientific">Catenulispora yoronensis</name>
    <dbReference type="NCBI Taxonomy" id="450799"/>
    <lineage>
        <taxon>Bacteria</taxon>
        <taxon>Bacillati</taxon>
        <taxon>Actinomycetota</taxon>
        <taxon>Actinomycetes</taxon>
        <taxon>Catenulisporales</taxon>
        <taxon>Catenulisporaceae</taxon>
        <taxon>Catenulispora</taxon>
    </lineage>
</organism>
<sequence length="209" mass="22741">MIGSTSVGRVSAPTAARQPRPRDAEATKAALLRAATTEFAEYGLAGARVDRIAERAGANKRLIYVYFGDKDRLFDAVVDDQSRAVMAAVPLPDGDLVAFAAARFDYILANPEARRIAHWRAFERGEPTEEELAAYRLRLQAIAEAQQRGRVRDDLPAAELFALVLRMSEGWLAAPSALWAAAGGDPMAPERLARHRDAMLAAVRSVIQG</sequence>
<dbReference type="PANTHER" id="PTHR30328:SF54">
    <property type="entry name" value="HTH-TYPE TRANSCRIPTIONAL REPRESSOR SCO4008"/>
    <property type="match status" value="1"/>
</dbReference>
<feature type="DNA-binding region" description="H-T-H motif" evidence="2">
    <location>
        <begin position="48"/>
        <end position="67"/>
    </location>
</feature>
<dbReference type="PRINTS" id="PR00455">
    <property type="entry name" value="HTHTETR"/>
</dbReference>
<accession>A0ABN2UQF8</accession>
<proteinExistence type="predicted"/>
<keyword evidence="1 2" id="KW-0238">DNA-binding</keyword>
<dbReference type="InterPro" id="IPR050109">
    <property type="entry name" value="HTH-type_TetR-like_transc_reg"/>
</dbReference>
<protein>
    <submittedName>
        <fullName evidence="5">TetR family transcriptional regulator</fullName>
    </submittedName>
</protein>
<dbReference type="SUPFAM" id="SSF48498">
    <property type="entry name" value="Tetracyclin repressor-like, C-terminal domain"/>
    <property type="match status" value="1"/>
</dbReference>